<accession>A0ABQ8YQK2</accession>
<dbReference type="Proteomes" id="UP001150062">
    <property type="component" value="Unassembled WGS sequence"/>
</dbReference>
<keyword evidence="1 2" id="KW-0732">Signal</keyword>
<dbReference type="SUPFAM" id="SSF49590">
    <property type="entry name" value="PHL pollen allergen"/>
    <property type="match status" value="1"/>
</dbReference>
<organism evidence="3 4">
    <name type="scientific">Anaeramoeba flamelloides</name>
    <dbReference type="NCBI Taxonomy" id="1746091"/>
    <lineage>
        <taxon>Eukaryota</taxon>
        <taxon>Metamonada</taxon>
        <taxon>Anaeramoebidae</taxon>
        <taxon>Anaeramoeba</taxon>
    </lineage>
</organism>
<feature type="signal peptide" evidence="2">
    <location>
        <begin position="1"/>
        <end position="21"/>
    </location>
</feature>
<sequence>MYLFQYFTFLVLIFSCFSVRSENPQSLYGEKHEGQYHLGPVDFEETEYNNACSPYADKIIDLESKPSTYLMGVSGTYAGDGSLCDACAFIETAEGKSLIARLITYGATNSEGDIDVSPQAYDALNQGEYPRTMTWQLSSCDSGLTGSIYYQFQTEANIWWTSLWVRNAFLPVEKVEVISSKHTDWFELVRKSDGTLNDSGGFGEGAFTLRVTAVNGDQIEDTFEQFSAGDLLVSPSGNFNCNGTDCSGSSSNKTSGARLTTCTAFAIFMVLYSLLQF</sequence>
<reference evidence="3" key="1">
    <citation type="submission" date="2022-08" db="EMBL/GenBank/DDBJ databases">
        <title>Novel sulfate-reducing endosymbionts in the free-living metamonad Anaeramoeba.</title>
        <authorList>
            <person name="Jerlstrom-Hultqvist J."/>
            <person name="Cepicka I."/>
            <person name="Gallot-Lavallee L."/>
            <person name="Salas-Leiva D."/>
            <person name="Curtis B.A."/>
            <person name="Zahonova K."/>
            <person name="Pipaliya S."/>
            <person name="Dacks J."/>
            <person name="Roger A.J."/>
        </authorList>
    </citation>
    <scope>NUCLEOTIDE SEQUENCE</scope>
    <source>
        <strain evidence="3">Schooner1</strain>
    </source>
</reference>
<feature type="chain" id="PRO_5045594650" evidence="2">
    <location>
        <begin position="22"/>
        <end position="277"/>
    </location>
</feature>
<evidence type="ECO:0000256" key="2">
    <source>
        <dbReference type="SAM" id="SignalP"/>
    </source>
</evidence>
<dbReference type="EMBL" id="JAOAOG010000131">
    <property type="protein sequence ID" value="KAJ6246902.1"/>
    <property type="molecule type" value="Genomic_DNA"/>
</dbReference>
<evidence type="ECO:0000313" key="4">
    <source>
        <dbReference type="Proteomes" id="UP001150062"/>
    </source>
</evidence>
<dbReference type="InterPro" id="IPR036749">
    <property type="entry name" value="Expansin_CBD_sf"/>
</dbReference>
<proteinExistence type="predicted"/>
<comment type="caution">
    <text evidence="3">The sequence shown here is derived from an EMBL/GenBank/DDBJ whole genome shotgun (WGS) entry which is preliminary data.</text>
</comment>
<dbReference type="InterPro" id="IPR051477">
    <property type="entry name" value="Expansin_CellWall"/>
</dbReference>
<evidence type="ECO:0000256" key="1">
    <source>
        <dbReference type="ARBA" id="ARBA00022729"/>
    </source>
</evidence>
<dbReference type="PANTHER" id="PTHR31836:SF21">
    <property type="entry name" value="EXPANSIN-LIKE PROTEIN 7"/>
    <property type="match status" value="1"/>
</dbReference>
<gene>
    <name evidence="3" type="ORF">M0813_02158</name>
</gene>
<keyword evidence="4" id="KW-1185">Reference proteome</keyword>
<evidence type="ECO:0000313" key="3">
    <source>
        <dbReference type="EMBL" id="KAJ6246902.1"/>
    </source>
</evidence>
<protein>
    <submittedName>
        <fullName evidence="3">Uncharacterized protein</fullName>
    </submittedName>
</protein>
<dbReference type="Gene3D" id="2.60.40.760">
    <property type="entry name" value="Expansin, cellulose-binding-like domain"/>
    <property type="match status" value="1"/>
</dbReference>
<dbReference type="PANTHER" id="PTHR31836">
    <property type="match status" value="1"/>
</dbReference>
<name>A0ABQ8YQK2_9EUKA</name>